<keyword evidence="1" id="KW-0472">Membrane</keyword>
<keyword evidence="3" id="KW-1185">Reference proteome</keyword>
<dbReference type="AlphaFoldDB" id="A0A1H3NFG8"/>
<dbReference type="Proteomes" id="UP000199079">
    <property type="component" value="Unassembled WGS sequence"/>
</dbReference>
<dbReference type="EMBL" id="FNPC01000012">
    <property type="protein sequence ID" value="SDY87473.1"/>
    <property type="molecule type" value="Genomic_DNA"/>
</dbReference>
<reference evidence="3" key="1">
    <citation type="submission" date="2016-10" db="EMBL/GenBank/DDBJ databases">
        <authorList>
            <person name="Varghese N."/>
            <person name="Submissions S."/>
        </authorList>
    </citation>
    <scope>NUCLEOTIDE SEQUENCE [LARGE SCALE GENOMIC DNA]</scope>
    <source>
        <strain evidence="3">DC30,IBRC 10041,KCTC 4046</strain>
    </source>
</reference>
<accession>A0A1H3NFG8</accession>
<feature type="transmembrane region" description="Helical" evidence="1">
    <location>
        <begin position="35"/>
        <end position="60"/>
    </location>
</feature>
<evidence type="ECO:0000313" key="2">
    <source>
        <dbReference type="EMBL" id="SDY87473.1"/>
    </source>
</evidence>
<protein>
    <submittedName>
        <fullName evidence="2">Uncharacterized protein</fullName>
    </submittedName>
</protein>
<proteinExistence type="predicted"/>
<feature type="transmembrane region" description="Helical" evidence="1">
    <location>
        <begin position="6"/>
        <end position="23"/>
    </location>
</feature>
<keyword evidence="1" id="KW-0812">Transmembrane</keyword>
<evidence type="ECO:0000313" key="3">
    <source>
        <dbReference type="Proteomes" id="UP000199079"/>
    </source>
</evidence>
<name>A0A1H3NFG8_9EURY</name>
<gene>
    <name evidence="2" type="ORF">SAMN05216564_11289</name>
</gene>
<organism evidence="2 3">
    <name type="scientific">Halopenitus persicus</name>
    <dbReference type="NCBI Taxonomy" id="1048396"/>
    <lineage>
        <taxon>Archaea</taxon>
        <taxon>Methanobacteriati</taxon>
        <taxon>Methanobacteriota</taxon>
        <taxon>Stenosarchaea group</taxon>
        <taxon>Halobacteria</taxon>
        <taxon>Halobacteriales</taxon>
        <taxon>Haloferacaceae</taxon>
        <taxon>Halopenitus</taxon>
    </lineage>
</organism>
<evidence type="ECO:0000256" key="1">
    <source>
        <dbReference type="SAM" id="Phobius"/>
    </source>
</evidence>
<sequence>MLIQPFLQYVLGAVLLAYLLYPLQVRFEEYASPMVTAFSLVVLAVVGFVTPLVVVIGVVANSAEQALEKFGGNEIWIEDIESQVEELTG</sequence>
<keyword evidence="1" id="KW-1133">Transmembrane helix</keyword>